<accession>D0LZ57</accession>
<sequence length="380" mass="40389">MHAAARAALCRRRERIGHRVERAGFLAAGAGVAAGGTLAAASWEHAEDLGTAANADAGAGGVVSRAQADRAQTTAIVNSALLFLDLIPAARAVRGAATASRGARAGAREGAEQAAERATGRAGREGAEQAGARAGREGVEKAGGESAEQVAKASRRLQPNEAANWPSVARDYVGKQLDEVGPPPGYSAYKVGGRAILRRNNADDALFARLSLDGDGIIRAGAPPRVRVSNPLRKAEGVGELLARAGHTARPPHHQAHHVIPDEVVRKHPLFRLARERGVFDHDAPENIALLARREVREPGRAPFVPEKIPGLSDGLPRHQGPHDTYSQLVMDIADDALDDIKQQSLRLQDLSDTAIESLTRDILEDAWQVLKAWDRPVLK</sequence>
<reference evidence="2 3" key="1">
    <citation type="journal article" date="2010" name="Stand. Genomic Sci.">
        <title>Complete genome sequence of Haliangium ochraceum type strain (SMP-2).</title>
        <authorList>
            <consortium name="US DOE Joint Genome Institute (JGI-PGF)"/>
            <person name="Ivanova N."/>
            <person name="Daum C."/>
            <person name="Lang E."/>
            <person name="Abt B."/>
            <person name="Kopitz M."/>
            <person name="Saunders E."/>
            <person name="Lapidus A."/>
            <person name="Lucas S."/>
            <person name="Glavina Del Rio T."/>
            <person name="Nolan M."/>
            <person name="Tice H."/>
            <person name="Copeland A."/>
            <person name="Cheng J.F."/>
            <person name="Chen F."/>
            <person name="Bruce D."/>
            <person name="Goodwin L."/>
            <person name="Pitluck S."/>
            <person name="Mavromatis K."/>
            <person name="Pati A."/>
            <person name="Mikhailova N."/>
            <person name="Chen A."/>
            <person name="Palaniappan K."/>
            <person name="Land M."/>
            <person name="Hauser L."/>
            <person name="Chang Y.J."/>
            <person name="Jeffries C.D."/>
            <person name="Detter J.C."/>
            <person name="Brettin T."/>
            <person name="Rohde M."/>
            <person name="Goker M."/>
            <person name="Bristow J."/>
            <person name="Markowitz V."/>
            <person name="Eisen J.A."/>
            <person name="Hugenholtz P."/>
            <person name="Kyrpides N.C."/>
            <person name="Klenk H.P."/>
        </authorList>
    </citation>
    <scope>NUCLEOTIDE SEQUENCE [LARGE SCALE GENOMIC DNA]</scope>
    <source>
        <strain evidence="3">DSM 14365 / CIP 107738 / JCM 11303 / AJ 13395 / SMP-2</strain>
    </source>
</reference>
<evidence type="ECO:0008006" key="4">
    <source>
        <dbReference type="Google" id="ProtNLM"/>
    </source>
</evidence>
<organism evidence="2 3">
    <name type="scientific">Haliangium ochraceum (strain DSM 14365 / JCM 11303 / SMP-2)</name>
    <dbReference type="NCBI Taxonomy" id="502025"/>
    <lineage>
        <taxon>Bacteria</taxon>
        <taxon>Pseudomonadati</taxon>
        <taxon>Myxococcota</taxon>
        <taxon>Polyangia</taxon>
        <taxon>Haliangiales</taxon>
        <taxon>Kofleriaceae</taxon>
        <taxon>Haliangium</taxon>
    </lineage>
</organism>
<evidence type="ECO:0000313" key="2">
    <source>
        <dbReference type="EMBL" id="ACY16319.1"/>
    </source>
</evidence>
<dbReference type="InterPro" id="IPR032871">
    <property type="entry name" value="AHH_dom_containing"/>
</dbReference>
<gene>
    <name evidence="2" type="ordered locus">Hoch_3819</name>
</gene>
<dbReference type="KEGG" id="hoh:Hoch_3819"/>
<evidence type="ECO:0000256" key="1">
    <source>
        <dbReference type="SAM" id="MobiDB-lite"/>
    </source>
</evidence>
<dbReference type="EMBL" id="CP001804">
    <property type="protein sequence ID" value="ACY16319.1"/>
    <property type="molecule type" value="Genomic_DNA"/>
</dbReference>
<dbReference type="Pfam" id="PF14412">
    <property type="entry name" value="AHH"/>
    <property type="match status" value="1"/>
</dbReference>
<proteinExistence type="predicted"/>
<feature type="compositionally biased region" description="Basic and acidic residues" evidence="1">
    <location>
        <begin position="134"/>
        <end position="143"/>
    </location>
</feature>
<protein>
    <recommendedName>
        <fullName evidence="4">A nuclease family of the HNH/ENDO VII superfamily with conserved AHH</fullName>
    </recommendedName>
</protein>
<dbReference type="eggNOG" id="COG3729">
    <property type="taxonomic scope" value="Bacteria"/>
</dbReference>
<name>D0LZ57_HALO1</name>
<dbReference type="AlphaFoldDB" id="D0LZ57"/>
<feature type="region of interest" description="Disordered" evidence="1">
    <location>
        <begin position="99"/>
        <end position="162"/>
    </location>
</feature>
<dbReference type="HOGENOM" id="CLU_727179_0_0_7"/>
<feature type="compositionally biased region" description="Basic and acidic residues" evidence="1">
    <location>
        <begin position="106"/>
        <end position="127"/>
    </location>
</feature>
<dbReference type="Proteomes" id="UP000001880">
    <property type="component" value="Chromosome"/>
</dbReference>
<keyword evidence="3" id="KW-1185">Reference proteome</keyword>
<evidence type="ECO:0000313" key="3">
    <source>
        <dbReference type="Proteomes" id="UP000001880"/>
    </source>
</evidence>